<dbReference type="InterPro" id="IPR019595">
    <property type="entry name" value="DUF2470"/>
</dbReference>
<dbReference type="InterPro" id="IPR037119">
    <property type="entry name" value="Haem_oxidase_HugZ-like_sf"/>
</dbReference>
<evidence type="ECO:0000259" key="2">
    <source>
        <dbReference type="Pfam" id="PF10615"/>
    </source>
</evidence>
<dbReference type="Gene3D" id="3.20.180.10">
    <property type="entry name" value="PNP-oxidase-like"/>
    <property type="match status" value="1"/>
</dbReference>
<dbReference type="GO" id="GO:0005737">
    <property type="term" value="C:cytoplasm"/>
    <property type="evidence" value="ECO:0007669"/>
    <property type="project" value="UniProtKB-ARBA"/>
</dbReference>
<proteinExistence type="predicted"/>
<dbReference type="SUPFAM" id="SSF50475">
    <property type="entry name" value="FMN-binding split barrel"/>
    <property type="match status" value="1"/>
</dbReference>
<feature type="domain" description="DUF2470" evidence="2">
    <location>
        <begin position="195"/>
        <end position="274"/>
    </location>
</feature>
<protein>
    <submittedName>
        <fullName evidence="3">DUF2470 domain-containing protein</fullName>
    </submittedName>
</protein>
<gene>
    <name evidence="3" type="ORF">KDA82_16700</name>
</gene>
<comment type="caution">
    <text evidence="3">The sequence shown here is derived from an EMBL/GenBank/DDBJ whole genome shotgun (WGS) entry which is preliminary data.</text>
</comment>
<dbReference type="Pfam" id="PF10615">
    <property type="entry name" value="DUF2470"/>
    <property type="match status" value="1"/>
</dbReference>
<accession>A0A8T4IRC8</accession>
<name>A0A8T4IRC8_9ACTN</name>
<dbReference type="EMBL" id="JAGSMN010000361">
    <property type="protein sequence ID" value="MBR7674629.1"/>
    <property type="molecule type" value="Genomic_DNA"/>
</dbReference>
<evidence type="ECO:0000313" key="3">
    <source>
        <dbReference type="EMBL" id="MBR7674629.1"/>
    </source>
</evidence>
<evidence type="ECO:0000256" key="1">
    <source>
        <dbReference type="SAM" id="MobiDB-lite"/>
    </source>
</evidence>
<feature type="region of interest" description="Disordered" evidence="1">
    <location>
        <begin position="1"/>
        <end position="29"/>
    </location>
</feature>
<dbReference type="Proteomes" id="UP000675554">
    <property type="component" value="Unassembled WGS sequence"/>
</dbReference>
<dbReference type="PANTHER" id="PTHR13343">
    <property type="entry name" value="CREG1 PROTEIN"/>
    <property type="match status" value="1"/>
</dbReference>
<dbReference type="PANTHER" id="PTHR13343:SF24">
    <property type="entry name" value="OS07G0573800 PROTEIN"/>
    <property type="match status" value="1"/>
</dbReference>
<evidence type="ECO:0000313" key="4">
    <source>
        <dbReference type="Proteomes" id="UP000675554"/>
    </source>
</evidence>
<keyword evidence="4" id="KW-1185">Reference proteome</keyword>
<sequence length="282" mass="30336">MFRPGIPLPGYDTEGDQPRPTEDARQPTAAERVRTLVESSVSASLTIPGAEAVEQTPQAPLGSGSPEARAVTPDGDVILLVPAASPAARAAAYAQDDDVTAVMEITDVAPVSVPHRIRGRAWVAGWLTAVRNEERAACAQLIAERQPEGPAPDVAWMLLRLEIGEAYVDDLWGAEHVEPDDFASAAPDPLMRHEAELLQHLASSHADQVRGLCSLLGERDAVCGARDEVVPLALDRHGMRVRFCEGGGERCFDARFEFPEPVGDVIQLRRAMHALFEAASDT</sequence>
<organism evidence="3 4">
    <name type="scientific">Streptomyces daliensis</name>
    <dbReference type="NCBI Taxonomy" id="299421"/>
    <lineage>
        <taxon>Bacteria</taxon>
        <taxon>Bacillati</taxon>
        <taxon>Actinomycetota</taxon>
        <taxon>Actinomycetes</taxon>
        <taxon>Kitasatosporales</taxon>
        <taxon>Streptomycetaceae</taxon>
        <taxon>Streptomyces</taxon>
    </lineage>
</organism>
<feature type="region of interest" description="Disordered" evidence="1">
    <location>
        <begin position="47"/>
        <end position="69"/>
    </location>
</feature>
<dbReference type="InterPro" id="IPR012349">
    <property type="entry name" value="Split_barrel_FMN-bd"/>
</dbReference>
<feature type="compositionally biased region" description="Basic and acidic residues" evidence="1">
    <location>
        <begin position="16"/>
        <end position="29"/>
    </location>
</feature>
<dbReference type="Gene3D" id="2.30.110.10">
    <property type="entry name" value="Electron Transport, Fmn-binding Protein, Chain A"/>
    <property type="match status" value="1"/>
</dbReference>
<dbReference type="AlphaFoldDB" id="A0A8T4IRC8"/>
<reference evidence="3" key="1">
    <citation type="submission" date="2021-04" db="EMBL/GenBank/DDBJ databases">
        <title>Sequencing of actinobacteria type strains.</title>
        <authorList>
            <person name="Nguyen G.-S."/>
            <person name="Wentzel A."/>
        </authorList>
    </citation>
    <scope>NUCLEOTIDE SEQUENCE</scope>
    <source>
        <strain evidence="3">DSM 42095</strain>
    </source>
</reference>